<evidence type="ECO:0000256" key="2">
    <source>
        <dbReference type="ARBA" id="ARBA00005514"/>
    </source>
</evidence>
<dbReference type="GO" id="GO:0030687">
    <property type="term" value="C:preribosome, large subunit precursor"/>
    <property type="evidence" value="ECO:0007669"/>
    <property type="project" value="TreeGrafter"/>
</dbReference>
<feature type="compositionally biased region" description="Basic residues" evidence="5">
    <location>
        <begin position="267"/>
        <end position="279"/>
    </location>
</feature>
<dbReference type="Pfam" id="PF04874">
    <property type="entry name" value="Mak16"/>
    <property type="match status" value="1"/>
</dbReference>
<feature type="compositionally biased region" description="Polar residues" evidence="5">
    <location>
        <begin position="290"/>
        <end position="301"/>
    </location>
</feature>
<feature type="compositionally biased region" description="Acidic residues" evidence="5">
    <location>
        <begin position="191"/>
        <end position="238"/>
    </location>
</feature>
<evidence type="ECO:0000256" key="1">
    <source>
        <dbReference type="ARBA" id="ARBA00004604"/>
    </source>
</evidence>
<dbReference type="Proteomes" id="UP000694844">
    <property type="component" value="Chromosome 5"/>
</dbReference>
<evidence type="ECO:0000259" key="6">
    <source>
        <dbReference type="Pfam" id="PF01778"/>
    </source>
</evidence>
<proteinExistence type="inferred from homology"/>
<evidence type="ECO:0000313" key="8">
    <source>
        <dbReference type="RefSeq" id="XP_022342628.1"/>
    </source>
</evidence>
<dbReference type="FunFam" id="3.30.390.110:FF:000003">
    <property type="entry name" value="Protein MAK16 homolog"/>
    <property type="match status" value="1"/>
</dbReference>
<dbReference type="GO" id="GO:0000460">
    <property type="term" value="P:maturation of 5.8S rRNA"/>
    <property type="evidence" value="ECO:0007669"/>
    <property type="project" value="TreeGrafter"/>
</dbReference>
<dbReference type="RefSeq" id="XP_022342628.1">
    <property type="nucleotide sequence ID" value="XM_022486920.1"/>
</dbReference>
<organism evidence="7 8">
    <name type="scientific">Crassostrea virginica</name>
    <name type="common">Eastern oyster</name>
    <dbReference type="NCBI Taxonomy" id="6565"/>
    <lineage>
        <taxon>Eukaryota</taxon>
        <taxon>Metazoa</taxon>
        <taxon>Spiralia</taxon>
        <taxon>Lophotrochozoa</taxon>
        <taxon>Mollusca</taxon>
        <taxon>Bivalvia</taxon>
        <taxon>Autobranchia</taxon>
        <taxon>Pteriomorphia</taxon>
        <taxon>Ostreida</taxon>
        <taxon>Ostreoidea</taxon>
        <taxon>Ostreidae</taxon>
        <taxon>Crassostrea</taxon>
    </lineage>
</organism>
<accession>A0A8B8ES94</accession>
<dbReference type="GeneID" id="111136220"/>
<dbReference type="AlphaFoldDB" id="A0A8B8ES94"/>
<feature type="region of interest" description="Disordered" evidence="5">
    <location>
        <begin position="190"/>
        <end position="301"/>
    </location>
</feature>
<dbReference type="PANTHER" id="PTHR23405:SF4">
    <property type="entry name" value="PROTEIN MAK16 HOMOLOG"/>
    <property type="match status" value="1"/>
</dbReference>
<evidence type="ECO:0000256" key="5">
    <source>
        <dbReference type="SAM" id="MobiDB-lite"/>
    </source>
</evidence>
<feature type="domain" description="Ribosomal eL28/Mak16" evidence="6">
    <location>
        <begin position="6"/>
        <end position="118"/>
    </location>
</feature>
<dbReference type="OrthoDB" id="10251342at2759"/>
<dbReference type="InterPro" id="IPR006958">
    <property type="entry name" value="Mak16"/>
</dbReference>
<dbReference type="InterPro" id="IPR029004">
    <property type="entry name" value="Ribosomal_eL28/Mak16"/>
</dbReference>
<reference evidence="8" key="1">
    <citation type="submission" date="2025-08" db="UniProtKB">
        <authorList>
            <consortium name="RefSeq"/>
        </authorList>
    </citation>
    <scope>IDENTIFICATION</scope>
    <source>
        <tissue evidence="8">Whole sample</tissue>
    </source>
</reference>
<sequence length="301" mass="35483">MQHDDVIWSIINSTFCSFKVRTKSQKFCRNEYNLTGLCNRASCPLANSQYATVREEKGVCYLYMKTVERAAFPGRMWEKVKLSRSYEKALQQINEHLIYWPKFIKHKCKQRFTKITQYLIRIRRLVLKRRKKLVPLSRKVEKRERRKEEKALVAAKIDTAIEKELLERLKSGTYGEIYNFPTHAFDKVMDEEVEEESESEKEGEEEDEEEEEEEEEEGEVEYVAEEDFEESDMSDLEDMDRLQGDDSDAESESSSESSSDDQEVSKGKGKKLKSKRKRPRVEIEYEQEVDQPSTSKMKAKT</sequence>
<gene>
    <name evidence="8" type="primary">LOC111136220</name>
</gene>
<keyword evidence="7" id="KW-1185">Reference proteome</keyword>
<dbReference type="KEGG" id="cvn:111136220"/>
<comment type="subcellular location">
    <subcellularLocation>
        <location evidence="1">Nucleus</location>
        <location evidence="1">Nucleolus</location>
    </subcellularLocation>
</comment>
<feature type="compositionally biased region" description="Acidic residues" evidence="5">
    <location>
        <begin position="245"/>
        <end position="262"/>
    </location>
</feature>
<dbReference type="Gene3D" id="3.30.390.110">
    <property type="match status" value="1"/>
</dbReference>
<protein>
    <recommendedName>
        <fullName evidence="4">Protein MAK16 homolog</fullName>
    </recommendedName>
</protein>
<dbReference type="Pfam" id="PF01778">
    <property type="entry name" value="Ribosomal_L28e"/>
    <property type="match status" value="1"/>
</dbReference>
<evidence type="ECO:0000313" key="7">
    <source>
        <dbReference type="Proteomes" id="UP000694844"/>
    </source>
</evidence>
<evidence type="ECO:0000256" key="4">
    <source>
        <dbReference type="PIRNR" id="PIRNR003352"/>
    </source>
</evidence>
<comment type="similarity">
    <text evidence="2 4">Belongs to the MAK16 family.</text>
</comment>
<evidence type="ECO:0000256" key="3">
    <source>
        <dbReference type="ARBA" id="ARBA00023242"/>
    </source>
</evidence>
<dbReference type="PANTHER" id="PTHR23405">
    <property type="entry name" value="MAINTENANCE OF KILLER 16 MAK16 PROTEIN-RELATED"/>
    <property type="match status" value="1"/>
</dbReference>
<name>A0A8B8ES94_CRAVI</name>
<dbReference type="GO" id="GO:0000470">
    <property type="term" value="P:maturation of LSU-rRNA"/>
    <property type="evidence" value="ECO:0007669"/>
    <property type="project" value="TreeGrafter"/>
</dbReference>
<keyword evidence="3 4" id="KW-0539">Nucleus</keyword>
<dbReference type="PIRSF" id="PIRSF003352">
    <property type="entry name" value="MAK16"/>
    <property type="match status" value="1"/>
</dbReference>
<dbReference type="GO" id="GO:0005730">
    <property type="term" value="C:nucleolus"/>
    <property type="evidence" value="ECO:0007669"/>
    <property type="project" value="UniProtKB-SubCell"/>
</dbReference>